<sequence>MNFEKILGDTLRDLGSTEVATLLVSDNGTEVGAYSRIDLEGDHIAYINPQNPDVQKMQQAAIKQSLLARETTLKLITAIIKN</sequence>
<dbReference type="STRING" id="1563681.BFP71_14620"/>
<evidence type="ECO:0000313" key="1">
    <source>
        <dbReference type="EMBL" id="OEK04684.1"/>
    </source>
</evidence>
<dbReference type="Proteomes" id="UP000095552">
    <property type="component" value="Unassembled WGS sequence"/>
</dbReference>
<gene>
    <name evidence="1" type="ORF">BFP71_14620</name>
</gene>
<dbReference type="EMBL" id="MDGQ01000005">
    <property type="protein sequence ID" value="OEK04684.1"/>
    <property type="molecule type" value="Genomic_DNA"/>
</dbReference>
<organism evidence="1 2">
    <name type="scientific">Roseivirga misakiensis</name>
    <dbReference type="NCBI Taxonomy" id="1563681"/>
    <lineage>
        <taxon>Bacteria</taxon>
        <taxon>Pseudomonadati</taxon>
        <taxon>Bacteroidota</taxon>
        <taxon>Cytophagia</taxon>
        <taxon>Cytophagales</taxon>
        <taxon>Roseivirgaceae</taxon>
        <taxon>Roseivirga</taxon>
    </lineage>
</organism>
<comment type="caution">
    <text evidence="1">The sequence shown here is derived from an EMBL/GenBank/DDBJ whole genome shotgun (WGS) entry which is preliminary data.</text>
</comment>
<name>A0A1E5SZY3_9BACT</name>
<protein>
    <submittedName>
        <fullName evidence="1">Uncharacterized protein</fullName>
    </submittedName>
</protein>
<evidence type="ECO:0000313" key="2">
    <source>
        <dbReference type="Proteomes" id="UP000095552"/>
    </source>
</evidence>
<keyword evidence="2" id="KW-1185">Reference proteome</keyword>
<dbReference type="AlphaFoldDB" id="A0A1E5SZY3"/>
<reference evidence="1 2" key="1">
    <citation type="submission" date="2016-08" db="EMBL/GenBank/DDBJ databases">
        <title>Draft genome of Fabibacter sp. strain SK-8.</title>
        <authorList>
            <person name="Wong S.-K."/>
            <person name="Hamasaki K."/>
            <person name="Yoshizawa S."/>
        </authorList>
    </citation>
    <scope>NUCLEOTIDE SEQUENCE [LARGE SCALE GENOMIC DNA]</scope>
    <source>
        <strain evidence="1 2">SK-8</strain>
    </source>
</reference>
<proteinExistence type="predicted"/>
<accession>A0A1E5SZY3</accession>
<dbReference type="RefSeq" id="WP_069836188.1">
    <property type="nucleotide sequence ID" value="NZ_MDGQ01000005.1"/>
</dbReference>